<evidence type="ECO:0008006" key="2">
    <source>
        <dbReference type="Google" id="ProtNLM"/>
    </source>
</evidence>
<protein>
    <recommendedName>
        <fullName evidence="2">Replication factor C C-terminal domain-containing protein</fullName>
    </recommendedName>
</protein>
<evidence type="ECO:0000313" key="1">
    <source>
        <dbReference type="EMBL" id="QHS98804.1"/>
    </source>
</evidence>
<dbReference type="EMBL" id="MN739324">
    <property type="protein sequence ID" value="QHS98804.1"/>
    <property type="molecule type" value="Genomic_DNA"/>
</dbReference>
<name>A0A6C0C4V7_9ZZZZ</name>
<sequence length="316" mass="37946">MKYYETKFEDYIQSINKYNLHPKITKTLYDLPEFSNIILYGPCGVGKYSQALNYLKNISPSELKYERKMNFIFNNKKEHFFKISDVHFEIDFSLLGCNAKVLFNDLYYHILDVFSTKKNKSGIILCKNFHNIHDELIDNFYSYMQNIKYKNINLSYILLTEQLSFIPKNIINKCYLISVPRPSKTKYNKCVKKKIYIEDINNIKNIKNLKSQITCLDTDIIKISDKIIENIDNYRSIHFLEFRDLCYDILIYNLDLNDCINYIINYFIEKKKIDEEGLCIIYKKMIDFFVYYNNNYRPIYHLESFFYTICKVVNGL</sequence>
<proteinExistence type="predicted"/>
<dbReference type="AlphaFoldDB" id="A0A6C0C4V7"/>
<organism evidence="1">
    <name type="scientific">viral metagenome</name>
    <dbReference type="NCBI Taxonomy" id="1070528"/>
    <lineage>
        <taxon>unclassified sequences</taxon>
        <taxon>metagenomes</taxon>
        <taxon>organismal metagenomes</taxon>
    </lineage>
</organism>
<dbReference type="Gene3D" id="3.40.50.300">
    <property type="entry name" value="P-loop containing nucleotide triphosphate hydrolases"/>
    <property type="match status" value="1"/>
</dbReference>
<dbReference type="InterPro" id="IPR027417">
    <property type="entry name" value="P-loop_NTPase"/>
</dbReference>
<dbReference type="SUPFAM" id="SSF52540">
    <property type="entry name" value="P-loop containing nucleoside triphosphate hydrolases"/>
    <property type="match status" value="1"/>
</dbReference>
<reference evidence="1" key="1">
    <citation type="journal article" date="2020" name="Nature">
        <title>Giant virus diversity and host interactions through global metagenomics.</title>
        <authorList>
            <person name="Schulz F."/>
            <person name="Roux S."/>
            <person name="Paez-Espino D."/>
            <person name="Jungbluth S."/>
            <person name="Walsh D.A."/>
            <person name="Denef V.J."/>
            <person name="McMahon K.D."/>
            <person name="Konstantinidis K.T."/>
            <person name="Eloe-Fadrosh E.A."/>
            <person name="Kyrpides N.C."/>
            <person name="Woyke T."/>
        </authorList>
    </citation>
    <scope>NUCLEOTIDE SEQUENCE</scope>
    <source>
        <strain evidence="1">GVMAG-M-3300020185-18</strain>
    </source>
</reference>
<accession>A0A6C0C4V7</accession>